<accession>E3QYZ5</accession>
<dbReference type="AlphaFoldDB" id="E3QYZ5"/>
<gene>
    <name evidence="2" type="ORF">GLRG_11227</name>
</gene>
<feature type="compositionally biased region" description="Polar residues" evidence="1">
    <location>
        <begin position="24"/>
        <end position="36"/>
    </location>
</feature>
<dbReference type="Proteomes" id="UP000008782">
    <property type="component" value="Unassembled WGS sequence"/>
</dbReference>
<evidence type="ECO:0000313" key="3">
    <source>
        <dbReference type="Proteomes" id="UP000008782"/>
    </source>
</evidence>
<dbReference type="GeneID" id="24416592"/>
<dbReference type="EMBL" id="GG697408">
    <property type="protein sequence ID" value="EFQ36083.1"/>
    <property type="molecule type" value="Genomic_DNA"/>
</dbReference>
<evidence type="ECO:0000256" key="1">
    <source>
        <dbReference type="SAM" id="MobiDB-lite"/>
    </source>
</evidence>
<evidence type="ECO:0000313" key="2">
    <source>
        <dbReference type="EMBL" id="EFQ36083.1"/>
    </source>
</evidence>
<proteinExistence type="predicted"/>
<feature type="region of interest" description="Disordered" evidence="1">
    <location>
        <begin position="1"/>
        <end position="76"/>
    </location>
</feature>
<dbReference type="OrthoDB" id="4842171at2759"/>
<feature type="compositionally biased region" description="Pro residues" evidence="1">
    <location>
        <begin position="1"/>
        <end position="11"/>
    </location>
</feature>
<sequence length="193" mass="21047">MSSPPPPPPPSLSAVAHSSPPVRLSNTILSKQNSTLKSRDESRSQSQAPNDNNNDNDNADDDNHSLPATPPPEPVNLWTEDEAMKLVAFLSTSKGPLVITDIAEHTDCPITHAAAMTVLVWYAAIGLAERRGSRVAWWAGRPLFNGLSLRRSVVLTVKSGIVVLVFYGIYDTDGMQVSIERPEQMYEADQFPV</sequence>
<protein>
    <submittedName>
        <fullName evidence="2">Uncharacterized protein</fullName>
    </submittedName>
</protein>
<organism evidence="3">
    <name type="scientific">Colletotrichum graminicola (strain M1.001 / M2 / FGSC 10212)</name>
    <name type="common">Maize anthracnose fungus</name>
    <name type="synonym">Glomerella graminicola</name>
    <dbReference type="NCBI Taxonomy" id="645133"/>
    <lineage>
        <taxon>Eukaryota</taxon>
        <taxon>Fungi</taxon>
        <taxon>Dikarya</taxon>
        <taxon>Ascomycota</taxon>
        <taxon>Pezizomycotina</taxon>
        <taxon>Sordariomycetes</taxon>
        <taxon>Hypocreomycetidae</taxon>
        <taxon>Glomerellales</taxon>
        <taxon>Glomerellaceae</taxon>
        <taxon>Colletotrichum</taxon>
        <taxon>Colletotrichum graminicola species complex</taxon>
    </lineage>
</organism>
<feature type="compositionally biased region" description="Low complexity" evidence="1">
    <location>
        <begin position="12"/>
        <end position="22"/>
    </location>
</feature>
<dbReference type="HOGENOM" id="CLU_1408638_0_0_1"/>
<name>E3QYZ5_COLGM</name>
<reference evidence="3" key="1">
    <citation type="journal article" date="2012" name="Nat. Genet.">
        <title>Lifestyle transitions in plant pathogenic Colletotrichum fungi deciphered by genome and transcriptome analyses.</title>
        <authorList>
            <person name="O'Connell R.J."/>
            <person name="Thon M.R."/>
            <person name="Hacquard S."/>
            <person name="Amyotte S.G."/>
            <person name="Kleemann J."/>
            <person name="Torres M.F."/>
            <person name="Damm U."/>
            <person name="Buiate E.A."/>
            <person name="Epstein L."/>
            <person name="Alkan N."/>
            <person name="Altmueller J."/>
            <person name="Alvarado-Balderrama L."/>
            <person name="Bauser C.A."/>
            <person name="Becker C."/>
            <person name="Birren B.W."/>
            <person name="Chen Z."/>
            <person name="Choi J."/>
            <person name="Crouch J.A."/>
            <person name="Duvick J.P."/>
            <person name="Farman M.A."/>
            <person name="Gan P."/>
            <person name="Heiman D."/>
            <person name="Henrissat B."/>
            <person name="Howard R.J."/>
            <person name="Kabbage M."/>
            <person name="Koch C."/>
            <person name="Kracher B."/>
            <person name="Kubo Y."/>
            <person name="Law A.D."/>
            <person name="Lebrun M.-H."/>
            <person name="Lee Y.-H."/>
            <person name="Miyara I."/>
            <person name="Moore N."/>
            <person name="Neumann U."/>
            <person name="Nordstroem K."/>
            <person name="Panaccione D.G."/>
            <person name="Panstruga R."/>
            <person name="Place M."/>
            <person name="Proctor R.H."/>
            <person name="Prusky D."/>
            <person name="Rech G."/>
            <person name="Reinhardt R."/>
            <person name="Rollins J.A."/>
            <person name="Rounsley S."/>
            <person name="Schardl C.L."/>
            <person name="Schwartz D.C."/>
            <person name="Shenoy N."/>
            <person name="Shirasu K."/>
            <person name="Sikhakolli U.R."/>
            <person name="Stueber K."/>
            <person name="Sukno S.A."/>
            <person name="Sweigard J.A."/>
            <person name="Takano Y."/>
            <person name="Takahara H."/>
            <person name="Trail F."/>
            <person name="van der Does H.C."/>
            <person name="Voll L.M."/>
            <person name="Will I."/>
            <person name="Young S."/>
            <person name="Zeng Q."/>
            <person name="Zhang J."/>
            <person name="Zhou S."/>
            <person name="Dickman M.B."/>
            <person name="Schulze-Lefert P."/>
            <person name="Ver Loren van Themaat E."/>
            <person name="Ma L.-J."/>
            <person name="Vaillancourt L.J."/>
        </authorList>
    </citation>
    <scope>NUCLEOTIDE SEQUENCE [LARGE SCALE GENOMIC DNA]</scope>
    <source>
        <strain evidence="3">M1.001 / M2 / FGSC 10212</strain>
    </source>
</reference>
<dbReference type="RefSeq" id="XP_008100103.1">
    <property type="nucleotide sequence ID" value="XM_008101912.1"/>
</dbReference>
<dbReference type="VEuPathDB" id="FungiDB:GLRG_11227"/>
<keyword evidence="3" id="KW-1185">Reference proteome</keyword>